<reference evidence="2" key="1">
    <citation type="journal article" date="2012" name="Proc. Natl. Acad. Sci. U.S.A.">
        <title>Antigenic diversity is generated by distinct evolutionary mechanisms in African trypanosome species.</title>
        <authorList>
            <person name="Jackson A.P."/>
            <person name="Berry A."/>
            <person name="Aslett M."/>
            <person name="Allison H.C."/>
            <person name="Burton P."/>
            <person name="Vavrova-Anderson J."/>
            <person name="Brown R."/>
            <person name="Browne H."/>
            <person name="Corton N."/>
            <person name="Hauser H."/>
            <person name="Gamble J."/>
            <person name="Gilderthorp R."/>
            <person name="Marcello L."/>
            <person name="McQuillan J."/>
            <person name="Otto T.D."/>
            <person name="Quail M.A."/>
            <person name="Sanders M.J."/>
            <person name="van Tonder A."/>
            <person name="Ginger M.L."/>
            <person name="Field M.C."/>
            <person name="Barry J.D."/>
            <person name="Hertz-Fowler C."/>
            <person name="Berriman M."/>
        </authorList>
    </citation>
    <scope>NUCLEOTIDE SEQUENCE</scope>
    <source>
        <strain evidence="2">IL3000</strain>
    </source>
</reference>
<keyword evidence="1" id="KW-1133">Transmembrane helix</keyword>
<organism evidence="2">
    <name type="scientific">Trypanosoma congolense (strain IL3000)</name>
    <dbReference type="NCBI Taxonomy" id="1068625"/>
    <lineage>
        <taxon>Eukaryota</taxon>
        <taxon>Discoba</taxon>
        <taxon>Euglenozoa</taxon>
        <taxon>Kinetoplastea</taxon>
        <taxon>Metakinetoplastina</taxon>
        <taxon>Trypanosomatida</taxon>
        <taxon>Trypanosomatidae</taxon>
        <taxon>Trypanosoma</taxon>
        <taxon>Nannomonas</taxon>
    </lineage>
</organism>
<accession>G0V0E2</accession>
<name>G0V0E2_TRYCI</name>
<keyword evidence="1" id="KW-0812">Transmembrane</keyword>
<gene>
    <name evidence="2" type="ORF">TCIL3000_11_5240</name>
</gene>
<proteinExistence type="predicted"/>
<feature type="transmembrane region" description="Helical" evidence="1">
    <location>
        <begin position="61"/>
        <end position="82"/>
    </location>
</feature>
<dbReference type="EMBL" id="HE575324">
    <property type="protein sequence ID" value="CCC95113.1"/>
    <property type="molecule type" value="Genomic_DNA"/>
</dbReference>
<evidence type="ECO:0000313" key="2">
    <source>
        <dbReference type="EMBL" id="CCC95113.1"/>
    </source>
</evidence>
<dbReference type="AlphaFoldDB" id="G0V0E2"/>
<sequence>MFTPRTDATRTVQDTVKSMWRLVLPQDRPMPIFTMLLVIANGAQLTYSFPVLLSLDCRRWMAQWCAIGTANTIVNMLYPIALMWRTRRRIDEGIPMSESTARLFFMEPVRVCFFLFIVWEVVWMSHYPQMPDSSASSEACASYNFFLVIFCSVCLVLGLLLDVFTFMTEFGRTPRWRVWANERWRQRQEIFSLVHYGVPHPPGALQH</sequence>
<feature type="transmembrane region" description="Helical" evidence="1">
    <location>
        <begin position="145"/>
        <end position="167"/>
    </location>
</feature>
<feature type="transmembrane region" description="Helical" evidence="1">
    <location>
        <begin position="30"/>
        <end position="49"/>
    </location>
</feature>
<protein>
    <submittedName>
        <fullName evidence="2">Uncharacterized protein TCIL3000_11_5240</fullName>
    </submittedName>
</protein>
<evidence type="ECO:0000256" key="1">
    <source>
        <dbReference type="SAM" id="Phobius"/>
    </source>
</evidence>
<feature type="transmembrane region" description="Helical" evidence="1">
    <location>
        <begin position="103"/>
        <end position="125"/>
    </location>
</feature>
<keyword evidence="1" id="KW-0472">Membrane</keyword>
<dbReference type="VEuPathDB" id="TriTrypDB:TcIL3000.11.5240"/>